<dbReference type="EMBL" id="CP012678">
    <property type="protein sequence ID" value="ALF58833.1"/>
    <property type="molecule type" value="Genomic_DNA"/>
</dbReference>
<dbReference type="GO" id="GO:0000166">
    <property type="term" value="F:nucleotide binding"/>
    <property type="evidence" value="ECO:0007669"/>
    <property type="project" value="UniProtKB-KW"/>
</dbReference>
<feature type="binding site" evidence="13">
    <location>
        <position position="251"/>
    </location>
    <ligand>
        <name>substrate</name>
    </ligand>
</feature>
<keyword evidence="13" id="KW-0547">Nucleotide-binding</keyword>
<evidence type="ECO:0000256" key="7">
    <source>
        <dbReference type="ARBA" id="ARBA00022857"/>
    </source>
</evidence>
<evidence type="ECO:0000256" key="3">
    <source>
        <dbReference type="ARBA" id="ARBA00011738"/>
    </source>
</evidence>
<keyword evidence="7 12" id="KW-0521">NADP</keyword>
<dbReference type="Pfam" id="PF16654">
    <property type="entry name" value="DAPDH_C"/>
    <property type="match status" value="1"/>
</dbReference>
<feature type="binding site" evidence="13">
    <location>
        <position position="150"/>
    </location>
    <ligand>
        <name>substrate</name>
    </ligand>
</feature>
<sequence length="331" mass="35748">MTPVIRVAIAGYGNLGRGAQAAIKQSPDMQLVGVFSRRDPASVILIDQSVPVYAMDDIAQYVDDIDVLILCGGSKSDLPEQGPAFAGLFNIVDSFDTHAKIPEYFDALDAPAKKANKVAMLSVGWDPGLFSINRLYGEAILPVGETYTFWGKGLSQGHSDAIRRVAGVKSGVQYTLPSESAMARVRNGEQPILSTREKHTRECYIVLADGADADTVRNTIVTMPDYFADYDTAVHFIDQQTFESEHGKMPHGGFVIRSGVSGIDNENNNQVLEFSLSLGSNPEFTASVLVAYARATYKMNQAGEAGAKTVLDVAPSLLSPKTPAQLRKELL</sequence>
<feature type="binding site" evidence="13">
    <location>
        <begin position="36"/>
        <end position="38"/>
    </location>
    <ligand>
        <name>NADP(+)</name>
        <dbReference type="ChEBI" id="CHEBI:58349"/>
    </ligand>
</feature>
<dbReference type="RefSeq" id="WP_062533229.1">
    <property type="nucleotide sequence ID" value="NZ_CP012678.1"/>
</dbReference>
<dbReference type="GO" id="GO:0047850">
    <property type="term" value="F:diaminopimelate dehydrogenase activity"/>
    <property type="evidence" value="ECO:0007669"/>
    <property type="project" value="UniProtKB-UniRule"/>
</dbReference>
<dbReference type="UniPathway" id="UPA00034">
    <property type="reaction ID" value="UER00026"/>
</dbReference>
<dbReference type="PIRSF" id="PIRSF025648">
    <property type="entry name" value="DDH"/>
    <property type="match status" value="1"/>
</dbReference>
<feature type="binding site" evidence="13">
    <location>
        <begin position="94"/>
        <end position="96"/>
    </location>
    <ligand>
        <name>NADP(+)</name>
        <dbReference type="ChEBI" id="CHEBI:58349"/>
    </ligand>
</feature>
<dbReference type="InterPro" id="IPR032094">
    <property type="entry name" value="Meso-DAP_DH_C"/>
</dbReference>
<dbReference type="Proteomes" id="UP000059847">
    <property type="component" value="Chromosome"/>
</dbReference>
<comment type="function">
    <text evidence="12">Catalyzes the reversible NADPH-dependent reductive amination of L-2-amino-6-oxopimelate, the acyclic form of L-tetrahydrodipicolinate, to generate the meso compound, D,L-2,6-diaminopimelate.</text>
</comment>
<keyword evidence="16" id="KW-1185">Reference proteome</keyword>
<feature type="binding site" evidence="13">
    <location>
        <begin position="123"/>
        <end position="127"/>
    </location>
    <ligand>
        <name>NADP(+)</name>
        <dbReference type="ChEBI" id="CHEBI:58349"/>
    </ligand>
</feature>
<feature type="binding site" evidence="13">
    <location>
        <position position="201"/>
    </location>
    <ligand>
        <name>substrate</name>
    </ligand>
</feature>
<evidence type="ECO:0000259" key="14">
    <source>
        <dbReference type="Pfam" id="PF16654"/>
    </source>
</evidence>
<proteinExistence type="inferred from homology"/>
<gene>
    <name evidence="15" type="ORF">AOC03_01195</name>
</gene>
<dbReference type="AlphaFoldDB" id="A0A0M3V8A7"/>
<reference evidence="15 16" key="1">
    <citation type="submission" date="2015-09" db="EMBL/GenBank/DDBJ databases">
        <title>Complete genome of Psychrobacter urativorans R10.10B.</title>
        <authorList>
            <person name="See-Too W.S."/>
            <person name="Chan K.G."/>
        </authorList>
    </citation>
    <scope>NUCLEOTIDE SEQUENCE [LARGE SCALE GENOMIC DNA]</scope>
    <source>
        <strain evidence="15 16">R10.10B</strain>
    </source>
</reference>
<dbReference type="CDD" id="cd02270">
    <property type="entry name" value="meso-DAPDH_N"/>
    <property type="match status" value="1"/>
</dbReference>
<evidence type="ECO:0000256" key="6">
    <source>
        <dbReference type="ARBA" id="ARBA00022605"/>
    </source>
</evidence>
<dbReference type="Gene3D" id="3.30.360.10">
    <property type="entry name" value="Dihydrodipicolinate Reductase, domain 2"/>
    <property type="match status" value="1"/>
</dbReference>
<protein>
    <recommendedName>
        <fullName evidence="5 12">Meso-diaminopimelate D-dehydrogenase</fullName>
        <shortName evidence="12">DAPDH</shortName>
        <shortName evidence="12">Meso-DAP dehydrogenase</shortName>
        <ecNumber evidence="4 12">1.4.1.16</ecNumber>
    </recommendedName>
</protein>
<feature type="binding site" evidence="13">
    <location>
        <position position="175"/>
    </location>
    <ligand>
        <name>substrate</name>
    </ligand>
</feature>
<dbReference type="OrthoDB" id="9774191at2"/>
<keyword evidence="10 12" id="KW-0457">Lysine biosynthesis</keyword>
<comment type="catalytic activity">
    <reaction evidence="11 12">
        <text>meso-2,6-diaminopimelate + NADP(+) + H2O = (S)-2-amino-6-oxoheptanedioate + NH4(+) + NADPH + H(+)</text>
        <dbReference type="Rhea" id="RHEA:13561"/>
        <dbReference type="ChEBI" id="CHEBI:15377"/>
        <dbReference type="ChEBI" id="CHEBI:15378"/>
        <dbReference type="ChEBI" id="CHEBI:28938"/>
        <dbReference type="ChEBI" id="CHEBI:57783"/>
        <dbReference type="ChEBI" id="CHEBI:57791"/>
        <dbReference type="ChEBI" id="CHEBI:58349"/>
        <dbReference type="ChEBI" id="CHEBI:58556"/>
        <dbReference type="EC" id="1.4.1.16"/>
    </reaction>
</comment>
<evidence type="ECO:0000256" key="5">
    <source>
        <dbReference type="ARBA" id="ARBA00021654"/>
    </source>
</evidence>
<evidence type="ECO:0000256" key="11">
    <source>
        <dbReference type="ARBA" id="ARBA00052023"/>
    </source>
</evidence>
<evidence type="ECO:0000313" key="16">
    <source>
        <dbReference type="Proteomes" id="UP000059847"/>
    </source>
</evidence>
<feature type="binding site" evidence="13">
    <location>
        <begin position="12"/>
        <end position="15"/>
    </location>
    <ligand>
        <name>NADP(+)</name>
        <dbReference type="ChEBI" id="CHEBI:58349"/>
    </ligand>
</feature>
<dbReference type="InterPro" id="IPR036291">
    <property type="entry name" value="NAD(P)-bd_dom_sf"/>
</dbReference>
<evidence type="ECO:0000256" key="13">
    <source>
        <dbReference type="PIRSR" id="PIRSR025648-1"/>
    </source>
</evidence>
<keyword evidence="8 12" id="KW-0220">Diaminopimelate biosynthesis</keyword>
<feature type="binding site" evidence="13">
    <location>
        <position position="281"/>
    </location>
    <ligand>
        <name>substrate</name>
    </ligand>
</feature>
<evidence type="ECO:0000313" key="15">
    <source>
        <dbReference type="EMBL" id="ALF58833.1"/>
    </source>
</evidence>
<dbReference type="NCBIfam" id="TIGR01921">
    <property type="entry name" value="DAP-DH"/>
    <property type="match status" value="1"/>
</dbReference>
<evidence type="ECO:0000256" key="1">
    <source>
        <dbReference type="ARBA" id="ARBA00004896"/>
    </source>
</evidence>
<organism evidence="15 16">
    <name type="scientific">Psychrobacter urativorans</name>
    <dbReference type="NCBI Taxonomy" id="45610"/>
    <lineage>
        <taxon>Bacteria</taxon>
        <taxon>Pseudomonadati</taxon>
        <taxon>Pseudomonadota</taxon>
        <taxon>Gammaproteobacteria</taxon>
        <taxon>Moraxellales</taxon>
        <taxon>Moraxellaceae</taxon>
        <taxon>Psychrobacter</taxon>
    </lineage>
</organism>
<evidence type="ECO:0000256" key="12">
    <source>
        <dbReference type="PIRNR" id="PIRNR025648"/>
    </source>
</evidence>
<dbReference type="KEGG" id="pur:AOC03_01195"/>
<evidence type="ECO:0000256" key="8">
    <source>
        <dbReference type="ARBA" id="ARBA00022915"/>
    </source>
</evidence>
<comment type="pathway">
    <text evidence="1 12">Amino-acid biosynthesis; L-lysine biosynthesis via DAP pathway; DL-2,6-diaminopimelate from (S)-tetrahydrodipicolinate: step 1/1.</text>
</comment>
<dbReference type="InterPro" id="IPR010190">
    <property type="entry name" value="Diaminopimelate_DH_Ddh"/>
</dbReference>
<dbReference type="GO" id="GO:0019877">
    <property type="term" value="P:diaminopimelate biosynthetic process"/>
    <property type="evidence" value="ECO:0007669"/>
    <property type="project" value="UniProtKB-UniRule"/>
</dbReference>
<dbReference type="Gene3D" id="3.40.50.720">
    <property type="entry name" value="NAD(P)-binding Rossmann-like Domain"/>
    <property type="match status" value="1"/>
</dbReference>
<keyword evidence="6 12" id="KW-0028">Amino-acid biosynthesis</keyword>
<evidence type="ECO:0000256" key="9">
    <source>
        <dbReference type="ARBA" id="ARBA00023002"/>
    </source>
</evidence>
<feature type="binding site" evidence="13">
    <location>
        <begin position="71"/>
        <end position="74"/>
    </location>
    <ligand>
        <name>NADP(+)</name>
        <dbReference type="ChEBI" id="CHEBI:58349"/>
    </ligand>
</feature>
<keyword evidence="9 12" id="KW-0560">Oxidoreductase</keyword>
<evidence type="ECO:0000256" key="4">
    <source>
        <dbReference type="ARBA" id="ARBA00012080"/>
    </source>
</evidence>
<dbReference type="GO" id="GO:0009089">
    <property type="term" value="P:lysine biosynthetic process via diaminopimelate"/>
    <property type="evidence" value="ECO:0007669"/>
    <property type="project" value="UniProtKB-UniRule"/>
</dbReference>
<feature type="domain" description="Meso-diaminopimelate D-dehydrogenase C-terminal" evidence="14">
    <location>
        <begin position="124"/>
        <end position="280"/>
    </location>
</feature>
<comment type="similarity">
    <text evidence="2 12">Belongs to the diaminopimelate dehydrogenase family.</text>
</comment>
<comment type="subunit">
    <text evidence="3 12">Homodimer.</text>
</comment>
<dbReference type="SUPFAM" id="SSF51735">
    <property type="entry name" value="NAD(P)-binding Rossmann-fold domains"/>
    <property type="match status" value="2"/>
</dbReference>
<dbReference type="SUPFAM" id="SSF55347">
    <property type="entry name" value="Glyceraldehyde-3-phosphate dehydrogenase-like, C-terminal domain"/>
    <property type="match status" value="1"/>
</dbReference>
<dbReference type="STRING" id="45610.AOC03_01195"/>
<evidence type="ECO:0000256" key="2">
    <source>
        <dbReference type="ARBA" id="ARBA00007442"/>
    </source>
</evidence>
<evidence type="ECO:0000256" key="10">
    <source>
        <dbReference type="ARBA" id="ARBA00023154"/>
    </source>
</evidence>
<dbReference type="EC" id="1.4.1.16" evidence="4 12"/>
<accession>A0A0M3V8A7</accession>
<name>A0A0M3V8A7_9GAMM</name>